<comment type="caution">
    <text evidence="2">The sequence shown here is derived from an EMBL/GenBank/DDBJ whole genome shotgun (WGS) entry which is preliminary data.</text>
</comment>
<reference evidence="2" key="1">
    <citation type="submission" date="2023-06" db="EMBL/GenBank/DDBJ databases">
        <authorList>
            <person name="Kurt Z."/>
        </authorList>
    </citation>
    <scope>NUCLEOTIDE SEQUENCE</scope>
</reference>
<evidence type="ECO:0000313" key="4">
    <source>
        <dbReference type="Proteomes" id="UP001642409"/>
    </source>
</evidence>
<dbReference type="Proteomes" id="UP001642409">
    <property type="component" value="Unassembled WGS sequence"/>
</dbReference>
<organism evidence="2">
    <name type="scientific">Hexamita inflata</name>
    <dbReference type="NCBI Taxonomy" id="28002"/>
    <lineage>
        <taxon>Eukaryota</taxon>
        <taxon>Metamonada</taxon>
        <taxon>Diplomonadida</taxon>
        <taxon>Hexamitidae</taxon>
        <taxon>Hexamitinae</taxon>
        <taxon>Hexamita</taxon>
    </lineage>
</organism>
<gene>
    <name evidence="2" type="ORF">HINF_LOCUS35921</name>
    <name evidence="3" type="ORF">HINF_LOCUS38207</name>
</gene>
<keyword evidence="1" id="KW-0812">Transmembrane</keyword>
<keyword evidence="4" id="KW-1185">Reference proteome</keyword>
<name>A0AA86Q0G4_9EUKA</name>
<dbReference type="EMBL" id="CATOUU010000787">
    <property type="protein sequence ID" value="CAI9948276.1"/>
    <property type="molecule type" value="Genomic_DNA"/>
</dbReference>
<dbReference type="AlphaFoldDB" id="A0AA86Q0G4"/>
<proteinExistence type="predicted"/>
<evidence type="ECO:0000313" key="2">
    <source>
        <dbReference type="EMBL" id="CAI9948276.1"/>
    </source>
</evidence>
<accession>A0AA86Q0G4</accession>
<dbReference type="EMBL" id="CAXDID020000144">
    <property type="protein sequence ID" value="CAL6040169.1"/>
    <property type="molecule type" value="Genomic_DNA"/>
</dbReference>
<feature type="transmembrane region" description="Helical" evidence="1">
    <location>
        <begin position="128"/>
        <end position="152"/>
    </location>
</feature>
<keyword evidence="1" id="KW-0472">Membrane</keyword>
<protein>
    <submittedName>
        <fullName evidence="3">Hypothetical_protein</fullName>
    </submittedName>
</protein>
<evidence type="ECO:0000313" key="3">
    <source>
        <dbReference type="EMBL" id="CAL6040169.1"/>
    </source>
</evidence>
<evidence type="ECO:0000256" key="1">
    <source>
        <dbReference type="SAM" id="Phobius"/>
    </source>
</evidence>
<sequence>MLALQFSVQQCYHYITSVFVDKSFYLSFASACHQQGDQLQVKFIPISTIEPTIFTKTVTLDEDQMGLVEFKCSEVIKDFPQCTQLVNELKGNSSASVVIQQLDGGNTESFLSIFVEIDTPKGLKGWEIAIIVCCCVGAVVIIVVIICTVLYIKKKNAAIKLPLIQNEGVSTKN</sequence>
<reference evidence="3 4" key="2">
    <citation type="submission" date="2024-07" db="EMBL/GenBank/DDBJ databases">
        <authorList>
            <person name="Akdeniz Z."/>
        </authorList>
    </citation>
    <scope>NUCLEOTIDE SEQUENCE [LARGE SCALE GENOMIC DNA]</scope>
</reference>
<keyword evidence="1" id="KW-1133">Transmembrane helix</keyword>